<reference evidence="1" key="1">
    <citation type="journal article" date="2015" name="Nature">
        <title>Complex archaea that bridge the gap between prokaryotes and eukaryotes.</title>
        <authorList>
            <person name="Spang A."/>
            <person name="Saw J.H."/>
            <person name="Jorgensen S.L."/>
            <person name="Zaremba-Niedzwiedzka K."/>
            <person name="Martijn J."/>
            <person name="Lind A.E."/>
            <person name="van Eijk R."/>
            <person name="Schleper C."/>
            <person name="Guy L."/>
            <person name="Ettema T.J."/>
        </authorList>
    </citation>
    <scope>NUCLEOTIDE SEQUENCE</scope>
</reference>
<dbReference type="EMBL" id="LAZR01062305">
    <property type="protein sequence ID" value="KKK61796.1"/>
    <property type="molecule type" value="Genomic_DNA"/>
</dbReference>
<sequence>MVLGTIDEPGAGCICPESALLRRLTQHLIVERDEVIILDMEAGIEHLGRATAQAVD</sequence>
<name>A0A0F8ZPG4_9ZZZZ</name>
<dbReference type="AlphaFoldDB" id="A0A0F8ZPG4"/>
<protein>
    <submittedName>
        <fullName evidence="1">Uncharacterized protein</fullName>
    </submittedName>
</protein>
<dbReference type="InterPro" id="IPR027417">
    <property type="entry name" value="P-loop_NTPase"/>
</dbReference>
<organism evidence="1">
    <name type="scientific">marine sediment metagenome</name>
    <dbReference type="NCBI Taxonomy" id="412755"/>
    <lineage>
        <taxon>unclassified sequences</taxon>
        <taxon>metagenomes</taxon>
        <taxon>ecological metagenomes</taxon>
    </lineage>
</organism>
<comment type="caution">
    <text evidence="1">The sequence shown here is derived from an EMBL/GenBank/DDBJ whole genome shotgun (WGS) entry which is preliminary data.</text>
</comment>
<proteinExistence type="predicted"/>
<gene>
    <name evidence="1" type="ORF">LCGC14_3010770</name>
</gene>
<accession>A0A0F8ZPG4</accession>
<dbReference type="Gene3D" id="3.40.50.300">
    <property type="entry name" value="P-loop containing nucleotide triphosphate hydrolases"/>
    <property type="match status" value="1"/>
</dbReference>
<evidence type="ECO:0000313" key="1">
    <source>
        <dbReference type="EMBL" id="KKK61796.1"/>
    </source>
</evidence>
<feature type="non-terminal residue" evidence="1">
    <location>
        <position position="56"/>
    </location>
</feature>